<evidence type="ECO:0000313" key="10">
    <source>
        <dbReference type="EMBL" id="KAJ7415535.1"/>
    </source>
</evidence>
<evidence type="ECO:0000256" key="8">
    <source>
        <dbReference type="ARBA" id="ARBA00023163"/>
    </source>
</evidence>
<dbReference type="PANTHER" id="PTHR46166">
    <property type="entry name" value="HOMEOBOX DOMAIN-CONTAINING PROTEIN"/>
    <property type="match status" value="1"/>
</dbReference>
<organism evidence="10 11">
    <name type="scientific">Willisornis vidua</name>
    <name type="common">Xingu scale-backed antbird</name>
    <dbReference type="NCBI Taxonomy" id="1566151"/>
    <lineage>
        <taxon>Eukaryota</taxon>
        <taxon>Metazoa</taxon>
        <taxon>Chordata</taxon>
        <taxon>Craniata</taxon>
        <taxon>Vertebrata</taxon>
        <taxon>Euteleostomi</taxon>
        <taxon>Archelosauria</taxon>
        <taxon>Archosauria</taxon>
        <taxon>Dinosauria</taxon>
        <taxon>Saurischia</taxon>
        <taxon>Theropoda</taxon>
        <taxon>Coelurosauria</taxon>
        <taxon>Aves</taxon>
        <taxon>Neognathae</taxon>
        <taxon>Neoaves</taxon>
        <taxon>Telluraves</taxon>
        <taxon>Australaves</taxon>
        <taxon>Passeriformes</taxon>
        <taxon>Thamnophilidae</taxon>
        <taxon>Willisornis</taxon>
    </lineage>
</organism>
<evidence type="ECO:0000256" key="4">
    <source>
        <dbReference type="ARBA" id="ARBA00022473"/>
    </source>
</evidence>
<comment type="subcellular location">
    <subcellularLocation>
        <location evidence="2">Nucleus</location>
    </subcellularLocation>
</comment>
<evidence type="ECO:0000256" key="3">
    <source>
        <dbReference type="ARBA" id="ARBA00009107"/>
    </source>
</evidence>
<dbReference type="InterPro" id="IPR050948">
    <property type="entry name" value="Antp_homeobox_TF"/>
</dbReference>
<keyword evidence="11" id="KW-1185">Reference proteome</keyword>
<evidence type="ECO:0000256" key="6">
    <source>
        <dbReference type="ARBA" id="ARBA00023125"/>
    </source>
</evidence>
<accession>A0ABQ9DA33</accession>
<keyword evidence="5" id="KW-0805">Transcription regulation</keyword>
<protein>
    <submittedName>
        <fullName evidence="10">Uncharacterized protein</fullName>
    </submittedName>
</protein>
<keyword evidence="7" id="KW-0371">Homeobox</keyword>
<reference evidence="10" key="1">
    <citation type="submission" date="2019-10" db="EMBL/GenBank/DDBJ databases">
        <authorList>
            <person name="Soares A.E.R."/>
            <person name="Aleixo A."/>
            <person name="Schneider P."/>
            <person name="Miyaki C.Y."/>
            <person name="Schneider M.P."/>
            <person name="Mello C."/>
            <person name="Vasconcelos A.T.R."/>
        </authorList>
    </citation>
    <scope>NUCLEOTIDE SEQUENCE</scope>
    <source>
        <tissue evidence="10">Muscle</tissue>
    </source>
</reference>
<proteinExistence type="inferred from homology"/>
<dbReference type="EMBL" id="WHWB01033936">
    <property type="protein sequence ID" value="KAJ7415535.1"/>
    <property type="molecule type" value="Genomic_DNA"/>
</dbReference>
<keyword evidence="6" id="KW-0238">DNA-binding</keyword>
<name>A0ABQ9DA33_9PASS</name>
<comment type="function">
    <text evidence="1">Sequence-specific transcription factor which is part of a developmental regulatory system that provides cells with specific positional identities on the anterior-posterior axis.</text>
</comment>
<evidence type="ECO:0000256" key="1">
    <source>
        <dbReference type="ARBA" id="ARBA00003263"/>
    </source>
</evidence>
<dbReference type="Proteomes" id="UP001145742">
    <property type="component" value="Unassembled WGS sequence"/>
</dbReference>
<keyword evidence="4" id="KW-0217">Developmental protein</keyword>
<evidence type="ECO:0000256" key="7">
    <source>
        <dbReference type="ARBA" id="ARBA00023155"/>
    </source>
</evidence>
<sequence length="99" mass="11996">MSSYFVNPLYSKYKVAAAAATGEPINSPYYDCHFAPETWFVTVLQKHHPYVEYNSNKRFYCNRFGSMERHPRMESSLQQRLRREFLRLVFKFCYTMFLR</sequence>
<dbReference type="PANTHER" id="PTHR46166:SF1">
    <property type="entry name" value="HOMEOBOX PROTEIN HOX-D8"/>
    <property type="match status" value="1"/>
</dbReference>
<comment type="caution">
    <text evidence="10">The sequence shown here is derived from an EMBL/GenBank/DDBJ whole genome shotgun (WGS) entry which is preliminary data.</text>
</comment>
<evidence type="ECO:0000256" key="9">
    <source>
        <dbReference type="ARBA" id="ARBA00023242"/>
    </source>
</evidence>
<keyword evidence="8" id="KW-0804">Transcription</keyword>
<comment type="similarity">
    <text evidence="3">Belongs to the Antp homeobox family.</text>
</comment>
<keyword evidence="9" id="KW-0539">Nucleus</keyword>
<evidence type="ECO:0000256" key="5">
    <source>
        <dbReference type="ARBA" id="ARBA00023015"/>
    </source>
</evidence>
<gene>
    <name evidence="10" type="ORF">WISP_77299</name>
</gene>
<evidence type="ECO:0000256" key="2">
    <source>
        <dbReference type="ARBA" id="ARBA00004123"/>
    </source>
</evidence>
<evidence type="ECO:0000313" key="11">
    <source>
        <dbReference type="Proteomes" id="UP001145742"/>
    </source>
</evidence>